<sequence length="406" mass="40400">MRRAITGASLILAVLILAGCSVTEGGQAVAASTVSAGPASTAAPDSTGSSPGASEPAPSPTVGRTVTVTTTPTSGPASTAPSTPGSNPSTTGRPVTPRPNAAPACWSDQSCPAVARVGLPGGWSVAVVNAGATASLMLLLSGGQVYDQLGTRDLGAHPVLTCLTVSGAPTCLMSGVPGAHTAFGAVARVVNGRLMNLTRTEIASEGGFDFRSTDATHALIVGTVAFYDYGVSYAAAPKAYVTYTVTTSITKTGCSAPAFEPPTPPTTPQTGPCSGTPPIAGYTAGSAAKILDLGGGIVSASGNLWCVDQPYGSGEVDCTISKTDFAVPTGCVGEPGTIVRWPAGGTPTLSGCQGDTMVNAGRQPIAYGQLAMSGDVICVVAQTGGVRCENFDHHGFVLSRAKFTAF</sequence>
<dbReference type="Proteomes" id="UP000198741">
    <property type="component" value="Chromosome I"/>
</dbReference>
<keyword evidence="2" id="KW-0732">Signal</keyword>
<gene>
    <name evidence="3" type="ORF">SAMN04515671_2705</name>
</gene>
<dbReference type="RefSeq" id="WP_157695403.1">
    <property type="nucleotide sequence ID" value="NZ_LT629710.1"/>
</dbReference>
<name>A0A1H0PBP3_9ACTN</name>
<feature type="compositionally biased region" description="Low complexity" evidence="1">
    <location>
        <begin position="46"/>
        <end position="94"/>
    </location>
</feature>
<evidence type="ECO:0000313" key="4">
    <source>
        <dbReference type="Proteomes" id="UP000198741"/>
    </source>
</evidence>
<dbReference type="OrthoDB" id="495539at2"/>
<dbReference type="EMBL" id="LT629710">
    <property type="protein sequence ID" value="SDP02414.1"/>
    <property type="molecule type" value="Genomic_DNA"/>
</dbReference>
<organism evidence="3 4">
    <name type="scientific">Nakamurella panacisegetis</name>
    <dbReference type="NCBI Taxonomy" id="1090615"/>
    <lineage>
        <taxon>Bacteria</taxon>
        <taxon>Bacillati</taxon>
        <taxon>Actinomycetota</taxon>
        <taxon>Actinomycetes</taxon>
        <taxon>Nakamurellales</taxon>
        <taxon>Nakamurellaceae</taxon>
        <taxon>Nakamurella</taxon>
    </lineage>
</organism>
<feature type="region of interest" description="Disordered" evidence="1">
    <location>
        <begin position="37"/>
        <end position="104"/>
    </location>
</feature>
<keyword evidence="4" id="KW-1185">Reference proteome</keyword>
<feature type="chain" id="PRO_5009250701" evidence="2">
    <location>
        <begin position="31"/>
        <end position="406"/>
    </location>
</feature>
<evidence type="ECO:0000256" key="2">
    <source>
        <dbReference type="SAM" id="SignalP"/>
    </source>
</evidence>
<protein>
    <submittedName>
        <fullName evidence="3">Uncharacterized protein</fullName>
    </submittedName>
</protein>
<evidence type="ECO:0000256" key="1">
    <source>
        <dbReference type="SAM" id="MobiDB-lite"/>
    </source>
</evidence>
<dbReference type="PROSITE" id="PS51257">
    <property type="entry name" value="PROKAR_LIPOPROTEIN"/>
    <property type="match status" value="1"/>
</dbReference>
<dbReference type="AlphaFoldDB" id="A0A1H0PBP3"/>
<reference evidence="3 4" key="1">
    <citation type="submission" date="2016-10" db="EMBL/GenBank/DDBJ databases">
        <authorList>
            <person name="de Groot N.N."/>
        </authorList>
    </citation>
    <scope>NUCLEOTIDE SEQUENCE [LARGE SCALE GENOMIC DNA]</scope>
    <source>
        <strain evidence="4">P4-7,KCTC 19426,CECT 7604</strain>
    </source>
</reference>
<feature type="signal peptide" evidence="2">
    <location>
        <begin position="1"/>
        <end position="30"/>
    </location>
</feature>
<accession>A0A1H0PBP3</accession>
<proteinExistence type="predicted"/>
<evidence type="ECO:0000313" key="3">
    <source>
        <dbReference type="EMBL" id="SDP02414.1"/>
    </source>
</evidence>